<feature type="domain" description="TamA POTRA" evidence="13">
    <location>
        <begin position="13"/>
        <end position="84"/>
    </location>
</feature>
<keyword evidence="5" id="KW-0812">Transmembrane</keyword>
<evidence type="ECO:0000256" key="5">
    <source>
        <dbReference type="ARBA" id="ARBA00022692"/>
    </source>
</evidence>
<dbReference type="GO" id="GO:0009279">
    <property type="term" value="C:cell outer membrane"/>
    <property type="evidence" value="ECO:0007669"/>
    <property type="project" value="UniProtKB-SubCell"/>
</dbReference>
<comment type="similarity">
    <text evidence="2">Belongs to the TamA family.</text>
</comment>
<reference evidence="14 15" key="1">
    <citation type="submission" date="2014-06" db="EMBL/GenBank/DDBJ databases">
        <title>Whole Genome Sequences of Three Symbiotic Endozoicomonas Bacteria.</title>
        <authorList>
            <person name="Neave M.J."/>
            <person name="Apprill A."/>
            <person name="Voolstra C.R."/>
        </authorList>
    </citation>
    <scope>NUCLEOTIDE SEQUENCE [LARGE SCALE GENOMIC DNA]</scope>
    <source>
        <strain evidence="14 15">DSM 25634</strain>
    </source>
</reference>
<keyword evidence="7" id="KW-0472">Membrane</keyword>
<feature type="domain" description="POTRA" evidence="12">
    <location>
        <begin position="95"/>
        <end position="168"/>
    </location>
</feature>
<dbReference type="Pfam" id="PF01103">
    <property type="entry name" value="Omp85"/>
    <property type="match status" value="1"/>
</dbReference>
<comment type="subcellular location">
    <subcellularLocation>
        <location evidence="1">Cell outer membrane</location>
    </subcellularLocation>
</comment>
<keyword evidence="15" id="KW-1185">Reference proteome</keyword>
<evidence type="ECO:0000256" key="7">
    <source>
        <dbReference type="ARBA" id="ARBA00023136"/>
    </source>
</evidence>
<comment type="caution">
    <text evidence="14">The sequence shown here is derived from an EMBL/GenBank/DDBJ whole genome shotgun (WGS) entry which is preliminary data.</text>
</comment>
<evidence type="ECO:0000256" key="3">
    <source>
        <dbReference type="ARBA" id="ARBA00015419"/>
    </source>
</evidence>
<dbReference type="Gene3D" id="3.10.20.310">
    <property type="entry name" value="membrane protein fhac"/>
    <property type="match status" value="3"/>
</dbReference>
<dbReference type="AlphaFoldDB" id="A0A081NID7"/>
<dbReference type="GO" id="GO:0009306">
    <property type="term" value="P:protein secretion"/>
    <property type="evidence" value="ECO:0007669"/>
    <property type="project" value="TreeGrafter"/>
</dbReference>
<evidence type="ECO:0000313" key="15">
    <source>
        <dbReference type="Proteomes" id="UP000028073"/>
    </source>
</evidence>
<evidence type="ECO:0000256" key="10">
    <source>
        <dbReference type="ARBA" id="ARBA00093548"/>
    </source>
</evidence>
<dbReference type="PANTHER" id="PTHR12815:SF47">
    <property type="entry name" value="TRANSLOCATION AND ASSEMBLY MODULE SUBUNIT TAMA"/>
    <property type="match status" value="1"/>
</dbReference>
<dbReference type="Pfam" id="PF17243">
    <property type="entry name" value="POTRA_TamA_1"/>
    <property type="match status" value="1"/>
</dbReference>
<dbReference type="PANTHER" id="PTHR12815">
    <property type="entry name" value="SORTING AND ASSEMBLY MACHINERY SAMM50 PROTEIN FAMILY MEMBER"/>
    <property type="match status" value="1"/>
</dbReference>
<accession>A0A081NID7</accession>
<evidence type="ECO:0000259" key="12">
    <source>
        <dbReference type="Pfam" id="PF07244"/>
    </source>
</evidence>
<gene>
    <name evidence="14" type="ORF">GZ78_11770</name>
</gene>
<evidence type="ECO:0000256" key="6">
    <source>
        <dbReference type="ARBA" id="ARBA00022729"/>
    </source>
</evidence>
<organism evidence="14 15">
    <name type="scientific">Endozoicomonas numazuensis</name>
    <dbReference type="NCBI Taxonomy" id="1137799"/>
    <lineage>
        <taxon>Bacteria</taxon>
        <taxon>Pseudomonadati</taxon>
        <taxon>Pseudomonadota</taxon>
        <taxon>Gammaproteobacteria</taxon>
        <taxon>Oceanospirillales</taxon>
        <taxon>Endozoicomonadaceae</taxon>
        <taxon>Endozoicomonas</taxon>
    </lineage>
</organism>
<dbReference type="Gene3D" id="2.40.160.50">
    <property type="entry name" value="membrane protein fhac: a member of the omp85/tpsb transporter family"/>
    <property type="match status" value="1"/>
</dbReference>
<evidence type="ECO:0000256" key="2">
    <source>
        <dbReference type="ARBA" id="ARBA00010248"/>
    </source>
</evidence>
<dbReference type="InterPro" id="IPR035243">
    <property type="entry name" value="TamA_POTRA_Dom_1"/>
</dbReference>
<name>A0A081NID7_9GAMM</name>
<evidence type="ECO:0000259" key="13">
    <source>
        <dbReference type="Pfam" id="PF17243"/>
    </source>
</evidence>
<dbReference type="InterPro" id="IPR010827">
    <property type="entry name" value="BamA/TamA_POTRA"/>
</dbReference>
<dbReference type="InterPro" id="IPR039910">
    <property type="entry name" value="D15-like"/>
</dbReference>
<protein>
    <recommendedName>
        <fullName evidence="3">Translocation and assembly module subunit TamA</fullName>
    </recommendedName>
    <alternativeName>
        <fullName evidence="9">Autotransporter assembly factor TamA</fullName>
    </alternativeName>
</protein>
<dbReference type="Pfam" id="PF07244">
    <property type="entry name" value="POTRA"/>
    <property type="match status" value="1"/>
</dbReference>
<evidence type="ECO:0000313" key="14">
    <source>
        <dbReference type="EMBL" id="KEQ18210.1"/>
    </source>
</evidence>
<evidence type="ECO:0000256" key="4">
    <source>
        <dbReference type="ARBA" id="ARBA00022452"/>
    </source>
</evidence>
<feature type="domain" description="Bacterial surface antigen (D15)" evidence="11">
    <location>
        <begin position="298"/>
        <end position="557"/>
    </location>
</feature>
<keyword evidence="8" id="KW-0998">Cell outer membrane</keyword>
<sequence>MLFSTGKAAALLYEVEGLEDGQKRNAELFLQTLPQIEPDQLPRYQSSILEAVQKSLQALGYFSPTISMEIDSKDTDQLNIHVDPGQPVLIRNINIELKGDARKNRSFKRIVKRSPLKTGAVFNSGEYESLKSALNTQAQSLGFFDAQMSTHNVKIYPEDYAADVKLVFDSGKRYRFGEIVYGEIPENTIVLIQEMLTFKPGSKYRSVRLGNLNKDLASTGYFQQIDIRPMRDRIENYHVPIFINITPNKNYEIETGTGYSTDEGPRLSLTWDIPLINDRGHSLTNEALISAPRSELTSSYKIPYGNPLTEFYDLQVGYQYKEQEDTISNLGSTSIHKWKKNPQGWDRDLFFRIQYESYKQGLQNGESLLGIPGISMNKRRAKGGKLDPASGYLIMSKTELSDKVWGSDQSFVKLWGRTKGLTTLAEKHRFIGRIEQGAIWINDVSKIPPSVRFFTGGDQTVRGYNYESIAPKDASGKLIGAQYTTAISMEYNYQFLDHWRAALFVDSGTATNDYKDDWKTGAGFGIRWVTPLGALRVDLAFAVSEPGAPYKLHFSMGPEI</sequence>
<evidence type="ECO:0000259" key="11">
    <source>
        <dbReference type="Pfam" id="PF01103"/>
    </source>
</evidence>
<keyword evidence="4" id="KW-1134">Transmembrane beta strand</keyword>
<evidence type="ECO:0000256" key="8">
    <source>
        <dbReference type="ARBA" id="ARBA00023237"/>
    </source>
</evidence>
<dbReference type="GO" id="GO:0097347">
    <property type="term" value="C:TAM protein secretion complex"/>
    <property type="evidence" value="ECO:0007669"/>
    <property type="project" value="TreeGrafter"/>
</dbReference>
<dbReference type="STRING" id="1137799.GZ78_11770"/>
<dbReference type="eggNOG" id="COG0729">
    <property type="taxonomic scope" value="Bacteria"/>
</dbReference>
<dbReference type="InterPro" id="IPR000184">
    <property type="entry name" value="Bac_surfAg_D15"/>
</dbReference>
<evidence type="ECO:0000256" key="1">
    <source>
        <dbReference type="ARBA" id="ARBA00004442"/>
    </source>
</evidence>
<dbReference type="EMBL" id="JOKH01000002">
    <property type="protein sequence ID" value="KEQ18210.1"/>
    <property type="molecule type" value="Genomic_DNA"/>
</dbReference>
<dbReference type="Proteomes" id="UP000028073">
    <property type="component" value="Unassembled WGS sequence"/>
</dbReference>
<keyword evidence="6" id="KW-0732">Signal</keyword>
<comment type="subunit">
    <text evidence="10">Interacts with TamB to form the translocation and assembly module (TAM).</text>
</comment>
<proteinExistence type="inferred from homology"/>
<evidence type="ECO:0000256" key="9">
    <source>
        <dbReference type="ARBA" id="ARBA00033063"/>
    </source>
</evidence>